<gene>
    <name evidence="9" type="ORF">TWF730_009193</name>
</gene>
<protein>
    <recommendedName>
        <fullName evidence="11">Cytochrome P450</fullName>
    </recommendedName>
</protein>
<dbReference type="GO" id="GO:0005506">
    <property type="term" value="F:iron ion binding"/>
    <property type="evidence" value="ECO:0007669"/>
    <property type="project" value="InterPro"/>
</dbReference>
<dbReference type="Pfam" id="PF00067">
    <property type="entry name" value="p450"/>
    <property type="match status" value="1"/>
</dbReference>
<keyword evidence="8" id="KW-1133">Transmembrane helix</keyword>
<dbReference type="GO" id="GO:0004497">
    <property type="term" value="F:monooxygenase activity"/>
    <property type="evidence" value="ECO:0007669"/>
    <property type="project" value="UniProtKB-KW"/>
</dbReference>
<accession>A0AAV9UYH3</accession>
<dbReference type="GO" id="GO:0016705">
    <property type="term" value="F:oxidoreductase activity, acting on paired donors, with incorporation or reduction of molecular oxygen"/>
    <property type="evidence" value="ECO:0007669"/>
    <property type="project" value="InterPro"/>
</dbReference>
<evidence type="ECO:0000256" key="8">
    <source>
        <dbReference type="SAM" id="Phobius"/>
    </source>
</evidence>
<evidence type="ECO:0000256" key="2">
    <source>
        <dbReference type="ARBA" id="ARBA00022617"/>
    </source>
</evidence>
<keyword evidence="10" id="KW-1185">Reference proteome</keyword>
<proteinExistence type="inferred from homology"/>
<feature type="transmembrane region" description="Helical" evidence="8">
    <location>
        <begin position="16"/>
        <end position="37"/>
    </location>
</feature>
<keyword evidence="8" id="KW-0812">Transmembrane</keyword>
<dbReference type="Proteomes" id="UP001373714">
    <property type="component" value="Unassembled WGS sequence"/>
</dbReference>
<dbReference type="PANTHER" id="PTHR24291">
    <property type="entry name" value="CYTOCHROME P450 FAMILY 4"/>
    <property type="match status" value="1"/>
</dbReference>
<dbReference type="InterPro" id="IPR002401">
    <property type="entry name" value="Cyt_P450_E_grp-I"/>
</dbReference>
<dbReference type="CDD" id="cd11051">
    <property type="entry name" value="CYP59-like"/>
    <property type="match status" value="1"/>
</dbReference>
<dbReference type="SUPFAM" id="SSF48264">
    <property type="entry name" value="Cytochrome P450"/>
    <property type="match status" value="1"/>
</dbReference>
<evidence type="ECO:0008006" key="11">
    <source>
        <dbReference type="Google" id="ProtNLM"/>
    </source>
</evidence>
<keyword evidence="6" id="KW-0503">Monooxygenase</keyword>
<evidence type="ECO:0000256" key="3">
    <source>
        <dbReference type="ARBA" id="ARBA00022723"/>
    </source>
</evidence>
<keyword evidence="3 7" id="KW-0479">Metal-binding</keyword>
<dbReference type="PANTHER" id="PTHR24291:SF50">
    <property type="entry name" value="BIFUNCTIONAL ALBAFLAVENONE MONOOXYGENASE_TERPENE SYNTHASE"/>
    <property type="match status" value="1"/>
</dbReference>
<comment type="cofactor">
    <cofactor evidence="7">
        <name>heme</name>
        <dbReference type="ChEBI" id="CHEBI:30413"/>
    </cofactor>
</comment>
<evidence type="ECO:0000313" key="10">
    <source>
        <dbReference type="Proteomes" id="UP001373714"/>
    </source>
</evidence>
<name>A0AAV9UYH3_9PEZI</name>
<evidence type="ECO:0000256" key="5">
    <source>
        <dbReference type="ARBA" id="ARBA00023004"/>
    </source>
</evidence>
<dbReference type="EMBL" id="JAVHNS010000006">
    <property type="protein sequence ID" value="KAK6352365.1"/>
    <property type="molecule type" value="Genomic_DNA"/>
</dbReference>
<dbReference type="InterPro" id="IPR036396">
    <property type="entry name" value="Cyt_P450_sf"/>
</dbReference>
<dbReference type="PRINTS" id="PR00385">
    <property type="entry name" value="P450"/>
</dbReference>
<dbReference type="GO" id="GO:0020037">
    <property type="term" value="F:heme binding"/>
    <property type="evidence" value="ECO:0007669"/>
    <property type="project" value="InterPro"/>
</dbReference>
<comment type="caution">
    <text evidence="9">The sequence shown here is derived from an EMBL/GenBank/DDBJ whole genome shotgun (WGS) entry which is preliminary data.</text>
</comment>
<evidence type="ECO:0000313" key="9">
    <source>
        <dbReference type="EMBL" id="KAK6352365.1"/>
    </source>
</evidence>
<feature type="binding site" description="axial binding residue" evidence="7">
    <location>
        <position position="479"/>
    </location>
    <ligand>
        <name>heme</name>
        <dbReference type="ChEBI" id="CHEBI:30413"/>
    </ligand>
    <ligandPart>
        <name>Fe</name>
        <dbReference type="ChEBI" id="CHEBI:18248"/>
    </ligandPart>
</feature>
<reference evidence="9 10" key="1">
    <citation type="submission" date="2019-10" db="EMBL/GenBank/DDBJ databases">
        <authorList>
            <person name="Palmer J.M."/>
        </authorList>
    </citation>
    <scope>NUCLEOTIDE SEQUENCE [LARGE SCALE GENOMIC DNA]</scope>
    <source>
        <strain evidence="9 10">TWF730</strain>
    </source>
</reference>
<keyword evidence="2 7" id="KW-0349">Heme</keyword>
<dbReference type="AlphaFoldDB" id="A0AAV9UYH3"/>
<evidence type="ECO:0000256" key="6">
    <source>
        <dbReference type="ARBA" id="ARBA00023033"/>
    </source>
</evidence>
<dbReference type="InterPro" id="IPR050196">
    <property type="entry name" value="Cytochrome_P450_Monoox"/>
</dbReference>
<keyword evidence="8" id="KW-0472">Membrane</keyword>
<comment type="similarity">
    <text evidence="1">Belongs to the cytochrome P450 family.</text>
</comment>
<evidence type="ECO:0000256" key="7">
    <source>
        <dbReference type="PIRSR" id="PIRSR602401-1"/>
    </source>
</evidence>
<sequence length="547" mass="62605">MSANLPDLYIPSATQIKYAVFGLLGLYVLQGTIKSIARGIYWRRRFRNDPNMPQPPHHWLLGHLLVMAKITQETPMDAHPHVQLPFLLEKYGLKEKGIMYLDLWPMGSPMVVVCDPKMAYQCAQQHSLPKAIKELDPILGPLSGPGNLVASDGNFWKFWRSVFNPGFAAQHLMTLVPGIVKDCEAFCKVMEKAATNGQVVNLEKLTTCLTIDIIGRVVVDEELETQTRPHPLVEAFKSQISWLPAAVEYNPWNRWHPMRPIMYWLNQRTMRGIIGDMLDKRFHSRDPMMSSGKRGKPIIDLALETYFKEKEGNVTTMDEEFRANAITQMMIFVFAGHDTTSSTICYIFHKLSYFPEKMAKARKELDEIFGTNLDDAPRMLAENPHLMNKMDYCTAIIREVLRMYPPASSVRDGQPGFFIKDDEGNLFNTEGLMVWLASLPVHVNDKYWKDPFEFRPERWLEEDIPKDAWRPFERGPRNCIGQELAMIETKVIMALTLRRFNIEAQRQPPPSNGVNEVRGEFVYQVLAGSAKPKGGMPSIVKMAMRVL</sequence>
<dbReference type="PRINTS" id="PR00463">
    <property type="entry name" value="EP450I"/>
</dbReference>
<organism evidence="9 10">
    <name type="scientific">Orbilia blumenaviensis</name>
    <dbReference type="NCBI Taxonomy" id="1796055"/>
    <lineage>
        <taxon>Eukaryota</taxon>
        <taxon>Fungi</taxon>
        <taxon>Dikarya</taxon>
        <taxon>Ascomycota</taxon>
        <taxon>Pezizomycotina</taxon>
        <taxon>Orbiliomycetes</taxon>
        <taxon>Orbiliales</taxon>
        <taxon>Orbiliaceae</taxon>
        <taxon>Orbilia</taxon>
    </lineage>
</organism>
<evidence type="ECO:0000256" key="4">
    <source>
        <dbReference type="ARBA" id="ARBA00023002"/>
    </source>
</evidence>
<evidence type="ECO:0000256" key="1">
    <source>
        <dbReference type="ARBA" id="ARBA00010617"/>
    </source>
</evidence>
<keyword evidence="4" id="KW-0560">Oxidoreductase</keyword>
<keyword evidence="5 7" id="KW-0408">Iron</keyword>
<dbReference type="InterPro" id="IPR001128">
    <property type="entry name" value="Cyt_P450"/>
</dbReference>
<dbReference type="Gene3D" id="1.10.630.10">
    <property type="entry name" value="Cytochrome P450"/>
    <property type="match status" value="1"/>
</dbReference>